<proteinExistence type="predicted"/>
<organism evidence="1">
    <name type="scientific">marine sediment metagenome</name>
    <dbReference type="NCBI Taxonomy" id="412755"/>
    <lineage>
        <taxon>unclassified sequences</taxon>
        <taxon>metagenomes</taxon>
        <taxon>ecological metagenomes</taxon>
    </lineage>
</organism>
<reference evidence="1" key="1">
    <citation type="journal article" date="2015" name="Nature">
        <title>Complex archaea that bridge the gap between prokaryotes and eukaryotes.</title>
        <authorList>
            <person name="Spang A."/>
            <person name="Saw J.H."/>
            <person name="Jorgensen S.L."/>
            <person name="Zaremba-Niedzwiedzka K."/>
            <person name="Martijn J."/>
            <person name="Lind A.E."/>
            <person name="van Eijk R."/>
            <person name="Schleper C."/>
            <person name="Guy L."/>
            <person name="Ettema T.J."/>
        </authorList>
    </citation>
    <scope>NUCLEOTIDE SEQUENCE</scope>
</reference>
<name>A0A0F9P1G4_9ZZZZ</name>
<gene>
    <name evidence="1" type="ORF">LCGC14_1193400</name>
</gene>
<dbReference type="AlphaFoldDB" id="A0A0F9P1G4"/>
<comment type="caution">
    <text evidence="1">The sequence shown here is derived from an EMBL/GenBank/DDBJ whole genome shotgun (WGS) entry which is preliminary data.</text>
</comment>
<protein>
    <submittedName>
        <fullName evidence="1">Uncharacterized protein</fullName>
    </submittedName>
</protein>
<sequence length="173" mass="20504">MPIRWTGRLGGKEKHVKILDVFRKKYKRFDTMDGYGSIEYDALKHVPRIIQVDVQIGTSKKEIIWIEAETNFDQIYFKACRIGFSILYLLQNRTPDYDHNKRNIPTEVIFLALYNPVTRFMMSVLGLENRKLFTNYLQDVINLCTLNIKVELYIVDINKNSIMNFREKSEIFP</sequence>
<accession>A0A0F9P1G4</accession>
<dbReference type="EMBL" id="LAZR01006075">
    <property type="protein sequence ID" value="KKM94925.1"/>
    <property type="molecule type" value="Genomic_DNA"/>
</dbReference>
<evidence type="ECO:0000313" key="1">
    <source>
        <dbReference type="EMBL" id="KKM94925.1"/>
    </source>
</evidence>